<feature type="compositionally biased region" description="Polar residues" evidence="1">
    <location>
        <begin position="1"/>
        <end position="19"/>
    </location>
</feature>
<dbReference type="Proteomes" id="UP000297245">
    <property type="component" value="Unassembled WGS sequence"/>
</dbReference>
<feature type="region of interest" description="Disordered" evidence="1">
    <location>
        <begin position="1"/>
        <end position="118"/>
    </location>
</feature>
<feature type="compositionally biased region" description="Pro residues" evidence="1">
    <location>
        <begin position="297"/>
        <end position="306"/>
    </location>
</feature>
<feature type="compositionally biased region" description="Low complexity" evidence="1">
    <location>
        <begin position="228"/>
        <end position="237"/>
    </location>
</feature>
<sequence length="472" mass="50721">MAAASSDSGSQPASTTIKHPSSTPIPPPPSMSGDQDPSLTTTRSIPSPDAAADATPTTPIPTVISSTPLTRSGSARIKGKKKADAPSVNSAEASSASASSSTPTRASRNATALQNTVQEQGEQISDALEAIKLLKSCMSDLARQSSAPSLDTDRLHSLEVHIEDVLAQYSSLRDQVDRTSADIRKLTDSNNALVDGMDDIRQSQIAYSQVIRDIRQEIVEIVHRLPVPHSAQPASSSSRKRPRSDSTQGGDIRMPISAPIPAVMLSTGTPAVSSPNLNPLPAPLPTPALAPTMPSSAPAPPAPAPAPTGLAHNSQPMAYSVMVGPIDLSAWRNLNEAAIAIMRLLRNVTRLSQQVRGRRGGPSSLVMSWKSETEALAFYHEWHAEPPKGYESVSMLNVNGDLRVKLERPEFKNDFDNFHVVFYQETHLRPDEHECIRIPDGFQMFVKSRPGPNDLRRPWGGVIAFHFVVGPH</sequence>
<feature type="region of interest" description="Disordered" evidence="1">
    <location>
        <begin position="274"/>
        <end position="309"/>
    </location>
</feature>
<dbReference type="OrthoDB" id="3041680at2759"/>
<feature type="compositionally biased region" description="Pro residues" evidence="1">
    <location>
        <begin position="278"/>
        <end position="288"/>
    </location>
</feature>
<organism evidence="2 3">
    <name type="scientific">Dendrothele bispora (strain CBS 962.96)</name>
    <dbReference type="NCBI Taxonomy" id="1314807"/>
    <lineage>
        <taxon>Eukaryota</taxon>
        <taxon>Fungi</taxon>
        <taxon>Dikarya</taxon>
        <taxon>Basidiomycota</taxon>
        <taxon>Agaricomycotina</taxon>
        <taxon>Agaricomycetes</taxon>
        <taxon>Agaricomycetidae</taxon>
        <taxon>Agaricales</taxon>
        <taxon>Agaricales incertae sedis</taxon>
        <taxon>Dendrothele</taxon>
    </lineage>
</organism>
<protein>
    <submittedName>
        <fullName evidence="2">Uncharacterized protein</fullName>
    </submittedName>
</protein>
<proteinExistence type="predicted"/>
<evidence type="ECO:0000256" key="1">
    <source>
        <dbReference type="SAM" id="MobiDB-lite"/>
    </source>
</evidence>
<feature type="compositionally biased region" description="Low complexity" evidence="1">
    <location>
        <begin position="44"/>
        <end position="70"/>
    </location>
</feature>
<evidence type="ECO:0000313" key="2">
    <source>
        <dbReference type="EMBL" id="THU90927.1"/>
    </source>
</evidence>
<feature type="compositionally biased region" description="Polar residues" evidence="1">
    <location>
        <begin position="33"/>
        <end position="43"/>
    </location>
</feature>
<feature type="compositionally biased region" description="Low complexity" evidence="1">
    <location>
        <begin position="85"/>
        <end position="112"/>
    </location>
</feature>
<name>A0A4S8LNQ5_DENBC</name>
<keyword evidence="3" id="KW-1185">Reference proteome</keyword>
<feature type="region of interest" description="Disordered" evidence="1">
    <location>
        <begin position="226"/>
        <end position="256"/>
    </location>
</feature>
<reference evidence="2 3" key="1">
    <citation type="journal article" date="2019" name="Nat. Ecol. Evol.">
        <title>Megaphylogeny resolves global patterns of mushroom evolution.</title>
        <authorList>
            <person name="Varga T."/>
            <person name="Krizsan K."/>
            <person name="Foldi C."/>
            <person name="Dima B."/>
            <person name="Sanchez-Garcia M."/>
            <person name="Sanchez-Ramirez S."/>
            <person name="Szollosi G.J."/>
            <person name="Szarkandi J.G."/>
            <person name="Papp V."/>
            <person name="Albert L."/>
            <person name="Andreopoulos W."/>
            <person name="Angelini C."/>
            <person name="Antonin V."/>
            <person name="Barry K.W."/>
            <person name="Bougher N.L."/>
            <person name="Buchanan P."/>
            <person name="Buyck B."/>
            <person name="Bense V."/>
            <person name="Catcheside P."/>
            <person name="Chovatia M."/>
            <person name="Cooper J."/>
            <person name="Damon W."/>
            <person name="Desjardin D."/>
            <person name="Finy P."/>
            <person name="Geml J."/>
            <person name="Haridas S."/>
            <person name="Hughes K."/>
            <person name="Justo A."/>
            <person name="Karasinski D."/>
            <person name="Kautmanova I."/>
            <person name="Kiss B."/>
            <person name="Kocsube S."/>
            <person name="Kotiranta H."/>
            <person name="LaButti K.M."/>
            <person name="Lechner B.E."/>
            <person name="Liimatainen K."/>
            <person name="Lipzen A."/>
            <person name="Lukacs Z."/>
            <person name="Mihaltcheva S."/>
            <person name="Morgado L.N."/>
            <person name="Niskanen T."/>
            <person name="Noordeloos M.E."/>
            <person name="Ohm R.A."/>
            <person name="Ortiz-Santana B."/>
            <person name="Ovrebo C."/>
            <person name="Racz N."/>
            <person name="Riley R."/>
            <person name="Savchenko A."/>
            <person name="Shiryaev A."/>
            <person name="Soop K."/>
            <person name="Spirin V."/>
            <person name="Szebenyi C."/>
            <person name="Tomsovsky M."/>
            <person name="Tulloss R.E."/>
            <person name="Uehling J."/>
            <person name="Grigoriev I.V."/>
            <person name="Vagvolgyi C."/>
            <person name="Papp T."/>
            <person name="Martin F.M."/>
            <person name="Miettinen O."/>
            <person name="Hibbett D.S."/>
            <person name="Nagy L.G."/>
        </authorList>
    </citation>
    <scope>NUCLEOTIDE SEQUENCE [LARGE SCALE GENOMIC DNA]</scope>
    <source>
        <strain evidence="2 3">CBS 962.96</strain>
    </source>
</reference>
<dbReference type="AlphaFoldDB" id="A0A4S8LNQ5"/>
<accession>A0A4S8LNQ5</accession>
<evidence type="ECO:0000313" key="3">
    <source>
        <dbReference type="Proteomes" id="UP000297245"/>
    </source>
</evidence>
<gene>
    <name evidence="2" type="ORF">K435DRAFT_801653</name>
</gene>
<dbReference type="EMBL" id="ML179321">
    <property type="protein sequence ID" value="THU90927.1"/>
    <property type="molecule type" value="Genomic_DNA"/>
</dbReference>